<evidence type="ECO:0000259" key="2">
    <source>
        <dbReference type="Pfam" id="PF13400"/>
    </source>
</evidence>
<dbReference type="Proteomes" id="UP000321413">
    <property type="component" value="Unassembled WGS sequence"/>
</dbReference>
<reference evidence="3 4" key="1">
    <citation type="submission" date="2019-08" db="EMBL/GenBank/DDBJ databases">
        <title>Massilia golmudensis sp. nov., isolated from sand in the Qinghai-Tibetan Plateau.</title>
        <authorList>
            <person name="Zhang B."/>
        </authorList>
    </citation>
    <scope>NUCLEOTIDE SEQUENCE [LARGE SCALE GENOMIC DNA]</scope>
    <source>
        <strain evidence="3 4">GEM5</strain>
    </source>
</reference>
<accession>A0A5C7G2Q9</accession>
<protein>
    <submittedName>
        <fullName evidence="3">Pilus assembly protein TadE</fullName>
    </submittedName>
</protein>
<sequence>MVSGRHPPRQRQPGPAPQGGAFAIMFVPLLVLVVAFAGLALDMGMVYNRKVELSGMAKAAALAAAKELNGKSSGITAARTRAREAAERFIYRYSTAIVWNDAALSFGTTPAHGGSWVGAEGAGDGAAHFYAKVDTAQLGAVSAGISTIFMRVLSDSLATVEVADTAIAGRSGISALPLAICAMSETRASARVNTGVSADELVEHGFRRGVSYDLMQLNPRGTTAARYMINPVVPPGMSSTSLNPTILGPFVCTSSLWMPRLTGGPIRVSALAQTAPLANLATQLNSRFDDFGQDLCFPIGAPPDTNIRAYTYDTVGGAPWMSPATGLAAALTTDERGRLETVADLPPPASGPPPADAGAFGPLWSYAKAVKFSSYTAGVPEPSGGYTPFSTADWPNLYRTGISSSNYPGTGQYTPYNPFNTMNPPTVTSPAGTRLKYASPLRRVLYVPLLSCASAAPTGANVAATVLGVGKFFMTVPATSNTLIAEFAGVASEQSIPSAVELYP</sequence>
<feature type="transmembrane region" description="Helical" evidence="1">
    <location>
        <begin position="20"/>
        <end position="41"/>
    </location>
</feature>
<dbReference type="AlphaFoldDB" id="A0A5C7G2Q9"/>
<dbReference type="InterPro" id="IPR028087">
    <property type="entry name" value="Tad_N"/>
</dbReference>
<keyword evidence="4" id="KW-1185">Reference proteome</keyword>
<dbReference type="Pfam" id="PF13400">
    <property type="entry name" value="Tad"/>
    <property type="match status" value="1"/>
</dbReference>
<organism evidence="3 4">
    <name type="scientific">Massilia arenae</name>
    <dbReference type="NCBI Taxonomy" id="2603288"/>
    <lineage>
        <taxon>Bacteria</taxon>
        <taxon>Pseudomonadati</taxon>
        <taxon>Pseudomonadota</taxon>
        <taxon>Betaproteobacteria</taxon>
        <taxon>Burkholderiales</taxon>
        <taxon>Oxalobacteraceae</taxon>
        <taxon>Telluria group</taxon>
        <taxon>Massilia</taxon>
    </lineage>
</organism>
<evidence type="ECO:0000256" key="1">
    <source>
        <dbReference type="SAM" id="Phobius"/>
    </source>
</evidence>
<keyword evidence="1" id="KW-1133">Transmembrane helix</keyword>
<evidence type="ECO:0000313" key="4">
    <source>
        <dbReference type="Proteomes" id="UP000321413"/>
    </source>
</evidence>
<comment type="caution">
    <text evidence="3">The sequence shown here is derived from an EMBL/GenBank/DDBJ whole genome shotgun (WGS) entry which is preliminary data.</text>
</comment>
<feature type="domain" description="Putative Flp pilus-assembly TadG-like N-terminal" evidence="2">
    <location>
        <begin position="20"/>
        <end position="66"/>
    </location>
</feature>
<evidence type="ECO:0000313" key="3">
    <source>
        <dbReference type="EMBL" id="TXF96750.1"/>
    </source>
</evidence>
<keyword evidence="1" id="KW-0472">Membrane</keyword>
<dbReference type="EMBL" id="VPFD01000033">
    <property type="protein sequence ID" value="TXF96750.1"/>
    <property type="molecule type" value="Genomic_DNA"/>
</dbReference>
<dbReference type="RefSeq" id="WP_147936990.1">
    <property type="nucleotide sequence ID" value="NZ_VPFD01000033.1"/>
</dbReference>
<name>A0A5C7G2Q9_9BURK</name>
<proteinExistence type="predicted"/>
<gene>
    <name evidence="3" type="ORF">FVD38_23285</name>
</gene>
<keyword evidence="1" id="KW-0812">Transmembrane</keyword>